<comment type="caution">
    <text evidence="2">The sequence shown here is derived from an EMBL/GenBank/DDBJ whole genome shotgun (WGS) entry which is preliminary data.</text>
</comment>
<keyword evidence="3" id="KW-1185">Reference proteome</keyword>
<feature type="compositionally biased region" description="Polar residues" evidence="1">
    <location>
        <begin position="1745"/>
        <end position="1754"/>
    </location>
</feature>
<feature type="region of interest" description="Disordered" evidence="1">
    <location>
        <begin position="1991"/>
        <end position="2051"/>
    </location>
</feature>
<dbReference type="Proteomes" id="UP000076154">
    <property type="component" value="Unassembled WGS sequence"/>
</dbReference>
<feature type="compositionally biased region" description="Acidic residues" evidence="1">
    <location>
        <begin position="1991"/>
        <end position="2003"/>
    </location>
</feature>
<feature type="region of interest" description="Disordered" evidence="1">
    <location>
        <begin position="732"/>
        <end position="768"/>
    </location>
</feature>
<feature type="compositionally biased region" description="Basic and acidic residues" evidence="1">
    <location>
        <begin position="2360"/>
        <end position="2369"/>
    </location>
</feature>
<feature type="compositionally biased region" description="Polar residues" evidence="1">
    <location>
        <begin position="1546"/>
        <end position="1556"/>
    </location>
</feature>
<feature type="compositionally biased region" description="Polar residues" evidence="1">
    <location>
        <begin position="1871"/>
        <end position="1885"/>
    </location>
</feature>
<feature type="compositionally biased region" description="Basic and acidic residues" evidence="1">
    <location>
        <begin position="1240"/>
        <end position="1251"/>
    </location>
</feature>
<feature type="region of interest" description="Disordered" evidence="1">
    <location>
        <begin position="1825"/>
        <end position="1844"/>
    </location>
</feature>
<name>A0A369JYH5_HYPMA</name>
<sequence length="2369" mass="246956">MPVTEADTAVLQPLTNGHHVSALATKDEVNGASSTYEVIQDLKGDFKENLASEPVTKTAEAVSHPLSSELDTILAVKPSADLALSQGDTITGAYLNGGTDAHATTGSLPILTPTEVNSQPIVSLGEEQGASTENPIHGTEEGPAANVLGANAMEPQSIASAPLDIDRVHTEEKPVEIVERLSSESAALVPEAAEINEEAAGSQPTPEKALGVDNVAISAEEKPAQIQENSTASVSGDTPADTAPDASIGVTPTIVNLPSGEASVAEAKTVDLVSCEAASAEPAIVAAVAEAEILAKETALSAEASVPEEAPAVVAELIQVPIPTVVEETVKPTVVSVPTADVIKEAQAVASVETSTVDATSAELVHDHRQPKEVQPEVPNPIENVSSIESEVAPAVESTSKDDEDIVEEVVEPEIAAVIEELEKQDAADTAVAEDDPAQIVEAEGITEVADIQAATEGDDAKIDEKEVPVEVEVAAIEDSEKDSPPIVQEEVALAAVADPVEVKEPTALVEDVATGVEVPAVIEITETAVEEAPPIVEAPVAVVNQPENSIEEVAPIAEVTPVTESIENIITPAVVQEEAIPIIEATVAEIKESEASTETVAPVSGAAPVIESTPKHTTAVVDAPKVEAEDVVVEPKTSVEGVAPVASVIENIGEDSAPIVQEAAASNVEADVAEGTEPETLIEEAVPIVEVAKVPETVLEESAQPIPRAIEQVEAVPEAIADEVAAAIENDEKESTPVVQEEIAPPVEADTAEVEEPETSIGDTAPLVEGKVETESAPVTVQEDINPSVEPSTAPEATVGPEAGLSEDQQELAAVNESTEQDSAISLEPELAALIKELDAPGEAAPAIIQEETVVPADSIVAETEPVFGETKVIELETPVEAPQPAAATQQDGQDSEVLVAVEDDEPTAIEATQSLIQPEVAESEDPVASTVVAKEGIVPMDSETPVAVQDSEIPAVEVPSTPSGQIDSEVAAVSEDLEKVAEVSEEAVAIEAVVSSEAPIPTSSPEEVAVIAADTEIVAVEEPVGSVSSALAADAPFVAVPVPAETSSSATIPEDFSDVPAEVSTTTQEPSVEQHEGSAPHESAATQGEAPTADEQASVIVKEPLMPTAPVTEDVVVPTNEIIPSTVTSTEVVVEAVPIKAEQAVTEATPAPDDTPVSKPLSSTTEATSVLVELDPVQQATEPAVRLLDEPIQSVQAAPIQEVVDLVPTVVSGDSVTAAAEPAESAIAQSNEVDDDNVEAKESVEDKPVETTSAEDVEATPEQDANVPVETKIVGEEPVLLKDTFVEETDVTDPHATVLAEETPVTVDTEVHLANEFVVVEDAPAVETPAEAVILIAEATTLEEPMQPTAQPLEAERAAETVQPGDDALPVEAVVSPAQAQEQVPLDTLVEPLEENVPVAERTLTVEQEPLTAPSIPAETSSVVQSEKPILEVSCAEVPLVTEVPAATETIANADLVVEDEVKSPETVDAIPAPADVLGEKIEELPGVEAPVTIEVQEQEVQVKATIEAGEETVDIIESVPEEKTSVTSVADGPEESSIAVETPPTTSDETNPVTERETSLERQAVSVSADATAASTAPESDEQATALEDTVKEAEVPVNDADGSESIFVTESTPADVEDTPASIDGEEIKPVEIDPHSISYAVTHTGLAAIEVQGTEDAPEETVLASVQAEVPDITPAASLEEPSTGEETEQAEVTEVFEVVADISDKIVEEPPSESTKRRAQSTAEETLAVQAEVERPKSPWTSSFQVTTVGRGVSPSPDDQPLESQEVSESVVDAREATSHKHDPATTIAPEVPVVVTPVADDVLDIVNEVVTPQLLVDTTSLDNSPEPTRPWTPSYSVHSQGSPLLANVDLVEETAAPPARPWTPSYSVHSQGSPSPSHIQLDEEAAVGEQQLVEAEVQEPELDEMEFAKNDELTNPVPASETESSVLAIDQAIDVVQEIPNNDAIDIAPVTDEIVVTEAPIAAEVSQKEEAVVVPRLILNTNEVEDVQEPSADDVDASSSHLSPRPGDGEGRPASSTWVSSYSVSIQGSPSQERSNPLDEQVEEDDQSLAVIAGEVTTVQLPKALLVDEAPVPVQEVVPAVIAETTGYPTIAVSVDNEVVQTEPPAAAPAPSIVSAPNEIVAEISRTFIVTVDDGENDVKVMKEDQSDDPVPLTPSGHSLEMDRPKSPWTPSYSVTTQGPGTVADEEELDKLEPLDSTQEATIAESTVVLIEVTSVAAEIPEAATPTEPDAAAIAAFPTVEIEELQESKKPVIARLAPVDEIGVSEVTPTSTDTLSPTTRQRLESTASSRFFPGGWFSPSAQGRTSLEIAQGEFTHVKLTVPVETGDVSDTPPELEEDAASIASDDTADSGEEERRRWCVVM</sequence>
<feature type="region of interest" description="Disordered" evidence="1">
    <location>
        <begin position="1047"/>
        <end position="1097"/>
    </location>
</feature>
<dbReference type="OrthoDB" id="2804751at2759"/>
<dbReference type="EMBL" id="LUEZ02000040">
    <property type="protein sequence ID" value="RDB26382.1"/>
    <property type="molecule type" value="Genomic_DNA"/>
</dbReference>
<feature type="region of interest" description="Disordered" evidence="1">
    <location>
        <begin position="1710"/>
        <end position="1790"/>
    </location>
</feature>
<gene>
    <name evidence="2" type="ORF">Hypma_006513</name>
</gene>
<feature type="region of interest" description="Disordered" evidence="1">
    <location>
        <begin position="1524"/>
        <end position="1638"/>
    </location>
</feature>
<accession>A0A369JYH5</accession>
<organism evidence="2 3">
    <name type="scientific">Hypsizygus marmoreus</name>
    <name type="common">White beech mushroom</name>
    <name type="synonym">Agaricus marmoreus</name>
    <dbReference type="NCBI Taxonomy" id="39966"/>
    <lineage>
        <taxon>Eukaryota</taxon>
        <taxon>Fungi</taxon>
        <taxon>Dikarya</taxon>
        <taxon>Basidiomycota</taxon>
        <taxon>Agaricomycotina</taxon>
        <taxon>Agaricomycetes</taxon>
        <taxon>Agaricomycetidae</taxon>
        <taxon>Agaricales</taxon>
        <taxon>Tricholomatineae</taxon>
        <taxon>Lyophyllaceae</taxon>
        <taxon>Hypsizygus</taxon>
    </lineage>
</organism>
<feature type="region of interest" description="Disordered" evidence="1">
    <location>
        <begin position="1677"/>
        <end position="1697"/>
    </location>
</feature>
<feature type="region of interest" description="Disordered" evidence="1">
    <location>
        <begin position="1223"/>
        <end position="1265"/>
    </location>
</feature>
<reference evidence="2" key="1">
    <citation type="submission" date="2018-04" db="EMBL/GenBank/DDBJ databases">
        <title>Whole genome sequencing of Hypsizygus marmoreus.</title>
        <authorList>
            <person name="Choi I.-G."/>
            <person name="Min B."/>
            <person name="Kim J.-G."/>
            <person name="Kim S."/>
            <person name="Oh Y.-L."/>
            <person name="Kong W.-S."/>
            <person name="Park H."/>
            <person name="Jeong J."/>
            <person name="Song E.-S."/>
        </authorList>
    </citation>
    <scope>NUCLEOTIDE SEQUENCE [LARGE SCALE GENOMIC DNA]</scope>
    <source>
        <strain evidence="2">51987-8</strain>
    </source>
</reference>
<feature type="compositionally biased region" description="Polar residues" evidence="1">
    <location>
        <begin position="2176"/>
        <end position="2187"/>
    </location>
</feature>
<proteinExistence type="predicted"/>
<feature type="compositionally biased region" description="Polar residues" evidence="1">
    <location>
        <begin position="2033"/>
        <end position="2042"/>
    </location>
</feature>
<feature type="compositionally biased region" description="Acidic residues" evidence="1">
    <location>
        <begin position="1688"/>
        <end position="1697"/>
    </location>
</feature>
<feature type="region of interest" description="Disordered" evidence="1">
    <location>
        <begin position="1864"/>
        <end position="1885"/>
    </location>
</feature>
<evidence type="ECO:0000313" key="3">
    <source>
        <dbReference type="Proteomes" id="UP000076154"/>
    </source>
</evidence>
<dbReference type="InParanoid" id="A0A369JYH5"/>
<feature type="compositionally biased region" description="Low complexity" evidence="1">
    <location>
        <begin position="1567"/>
        <end position="1581"/>
    </location>
</feature>
<evidence type="ECO:0000313" key="2">
    <source>
        <dbReference type="EMBL" id="RDB26382.1"/>
    </source>
</evidence>
<evidence type="ECO:0000256" key="1">
    <source>
        <dbReference type="SAM" id="MobiDB-lite"/>
    </source>
</evidence>
<feature type="region of interest" description="Disordered" evidence="1">
    <location>
        <begin position="2330"/>
        <end position="2369"/>
    </location>
</feature>
<feature type="region of interest" description="Disordered" evidence="1">
    <location>
        <begin position="2150"/>
        <end position="2190"/>
    </location>
</feature>
<dbReference type="STRING" id="39966.A0A369JYH5"/>
<protein>
    <submittedName>
        <fullName evidence="2">Uncharacterized protein</fullName>
    </submittedName>
</protein>
<feature type="compositionally biased region" description="Low complexity" evidence="1">
    <location>
        <begin position="2022"/>
        <end position="2032"/>
    </location>
</feature>
<feature type="compositionally biased region" description="Basic and acidic residues" evidence="1">
    <location>
        <begin position="1778"/>
        <end position="1790"/>
    </location>
</feature>